<name>A0A845UZE5_9GAMM</name>
<dbReference type="EMBL" id="JAAGSC010000039">
    <property type="protein sequence ID" value="NDY95290.1"/>
    <property type="molecule type" value="Genomic_DNA"/>
</dbReference>
<feature type="transmembrane region" description="Helical" evidence="1">
    <location>
        <begin position="32"/>
        <end position="58"/>
    </location>
</feature>
<proteinExistence type="predicted"/>
<dbReference type="Proteomes" id="UP000484885">
    <property type="component" value="Unassembled WGS sequence"/>
</dbReference>
<keyword evidence="1" id="KW-1133">Transmembrane helix</keyword>
<keyword evidence="3" id="KW-1185">Reference proteome</keyword>
<accession>A0A845UZE5</accession>
<evidence type="ECO:0000313" key="2">
    <source>
        <dbReference type="EMBL" id="NDY95290.1"/>
    </source>
</evidence>
<feature type="transmembrane region" description="Helical" evidence="1">
    <location>
        <begin position="78"/>
        <end position="97"/>
    </location>
</feature>
<dbReference type="AlphaFoldDB" id="A0A845UZE5"/>
<feature type="transmembrane region" description="Helical" evidence="1">
    <location>
        <begin position="133"/>
        <end position="153"/>
    </location>
</feature>
<organism evidence="2 3">
    <name type="scientific">Wenzhouxiangella limi</name>
    <dbReference type="NCBI Taxonomy" id="2707351"/>
    <lineage>
        <taxon>Bacteria</taxon>
        <taxon>Pseudomonadati</taxon>
        <taxon>Pseudomonadota</taxon>
        <taxon>Gammaproteobacteria</taxon>
        <taxon>Chromatiales</taxon>
        <taxon>Wenzhouxiangellaceae</taxon>
        <taxon>Wenzhouxiangella</taxon>
    </lineage>
</organism>
<keyword evidence="1" id="KW-0472">Membrane</keyword>
<reference evidence="2 3" key="1">
    <citation type="submission" date="2020-02" db="EMBL/GenBank/DDBJ databases">
        <authorList>
            <person name="Zhang X.-Y."/>
        </authorList>
    </citation>
    <scope>NUCLEOTIDE SEQUENCE [LARGE SCALE GENOMIC DNA]</scope>
    <source>
        <strain evidence="2 3">C33</strain>
    </source>
</reference>
<evidence type="ECO:0000313" key="3">
    <source>
        <dbReference type="Proteomes" id="UP000484885"/>
    </source>
</evidence>
<feature type="transmembrane region" description="Helical" evidence="1">
    <location>
        <begin position="159"/>
        <end position="182"/>
    </location>
</feature>
<keyword evidence="1" id="KW-0812">Transmembrane</keyword>
<feature type="transmembrane region" description="Helical" evidence="1">
    <location>
        <begin position="202"/>
        <end position="224"/>
    </location>
</feature>
<evidence type="ECO:0000256" key="1">
    <source>
        <dbReference type="SAM" id="Phobius"/>
    </source>
</evidence>
<protein>
    <submittedName>
        <fullName evidence="2">Uncharacterized protein</fullName>
    </submittedName>
</protein>
<dbReference type="RefSeq" id="WP_164210691.1">
    <property type="nucleotide sequence ID" value="NZ_JAAGSC010000039.1"/>
</dbReference>
<comment type="caution">
    <text evidence="2">The sequence shown here is derived from an EMBL/GenBank/DDBJ whole genome shotgun (WGS) entry which is preliminary data.</text>
</comment>
<gene>
    <name evidence="2" type="ORF">G3I74_06065</name>
</gene>
<sequence>MFNLVHETKLALSWVWRVLAAFFRVRPWTTAALISAFALKNIFSLLAGFLPLKVILLAGSDGVPRYFRFFMPVDADKVPWIIGFSAAAVIFFLLVMVMEAVAKKLSATGSYEVLQGANELAVASKQREEAGGYFSQFSEIAANVVIASFALTLLAAVNLAIFVTFTGLLLLEYLFTAGVMAFTDPLKPGAIRKAIQSKVRNYLGLLFSLNFLACFFVLLVPFLTGVGGNLLLAILTLLLLRQASGAVGGIIQHIRKLWTKRAEVSPLVFREERTRESEKLTTRELRLMFAPRLRTATTLKRLKATGIPVRSVESCWQDPKIRGAYTFHVKAEMEESVKKTKVRHFQHQVFPVRQLHLLEHEEFLFSRISRKSVRAPLVLSRYEDEPFACQVCEYGTGKIVDVKGWQRKSLEVLEELWCLDLSRELISAYRTAHPGLEARLLPEFLQRLEVVLESASLQHVYHTFLDALPRLHSVVSQVPLHLHNPDMTNSHVVLDDDDQPLIMTWTRWQLLPLGSALPANLTRELLKEMLERVCLKRKIDPDSLLPAHLLLVRDCQKLEDTVKREHYRSAFSIMESILANELVLEAIDQ</sequence>